<dbReference type="EMBL" id="QPJO01000001">
    <property type="protein sequence ID" value="RCW93599.1"/>
    <property type="molecule type" value="Genomic_DNA"/>
</dbReference>
<comment type="caution">
    <text evidence="2">The sequence shown here is derived from an EMBL/GenBank/DDBJ whole genome shotgun (WGS) entry which is preliminary data.</text>
</comment>
<dbReference type="InterPro" id="IPR035439">
    <property type="entry name" value="UPF0145_dom_sf"/>
</dbReference>
<reference evidence="2 3" key="1">
    <citation type="submission" date="2018-07" db="EMBL/GenBank/DDBJ databases">
        <title>Genomic Encyclopedia of Type Strains, Phase III (KMG-III): the genomes of soil and plant-associated and newly described type strains.</title>
        <authorList>
            <person name="Whitman W."/>
        </authorList>
    </citation>
    <scope>NUCLEOTIDE SEQUENCE [LARGE SCALE GENOMIC DNA]</scope>
    <source>
        <strain evidence="2 3">CECT 7958</strain>
    </source>
</reference>
<dbReference type="RefSeq" id="WP_114308112.1">
    <property type="nucleotide sequence ID" value="NZ_QPJO01000001.1"/>
</dbReference>
<proteinExistence type="inferred from homology"/>
<gene>
    <name evidence="2" type="ORF">DFQ08_101395</name>
</gene>
<dbReference type="AlphaFoldDB" id="A0A368ZII8"/>
<evidence type="ECO:0000313" key="3">
    <source>
        <dbReference type="Proteomes" id="UP000253436"/>
    </source>
</evidence>
<name>A0A368ZII8_9FLAO</name>
<dbReference type="PANTHER" id="PTHR34068">
    <property type="entry name" value="UPF0145 PROTEIN YBJQ"/>
    <property type="match status" value="1"/>
</dbReference>
<accession>A0A368ZII8</accession>
<protein>
    <submittedName>
        <fullName evidence="2">Uncharacterized protein YbjQ (UPF0145 family)</fullName>
    </submittedName>
</protein>
<keyword evidence="3" id="KW-1185">Reference proteome</keyword>
<dbReference type="Pfam" id="PF01906">
    <property type="entry name" value="YbjQ_1"/>
    <property type="match status" value="1"/>
</dbReference>
<evidence type="ECO:0000256" key="1">
    <source>
        <dbReference type="ARBA" id="ARBA00010751"/>
    </source>
</evidence>
<sequence>MILTTTNSIEGYNIVNYLGIVTGVSMNKEGIGMGFSMSKYYGKIQSSIETVKEEAFQNLLDNANKLKANAVVGIKVEIELTTHNYTMVSVTGTAVKVIL</sequence>
<dbReference type="SUPFAM" id="SSF117782">
    <property type="entry name" value="YbjQ-like"/>
    <property type="match status" value="1"/>
</dbReference>
<evidence type="ECO:0000313" key="2">
    <source>
        <dbReference type="EMBL" id="RCW93599.1"/>
    </source>
</evidence>
<dbReference type="Gene3D" id="3.30.110.70">
    <property type="entry name" value="Hypothetical protein apc22750. Chain B"/>
    <property type="match status" value="1"/>
</dbReference>
<comment type="similarity">
    <text evidence="1">Belongs to the UPF0145 family.</text>
</comment>
<dbReference type="PANTHER" id="PTHR34068:SF1">
    <property type="entry name" value="UPF0145 PROTEIN YBJQ"/>
    <property type="match status" value="1"/>
</dbReference>
<dbReference type="Proteomes" id="UP000253436">
    <property type="component" value="Unassembled WGS sequence"/>
</dbReference>
<organism evidence="2 3">
    <name type="scientific">Winogradskyella arenosi</name>
    <dbReference type="NCBI Taxonomy" id="533325"/>
    <lineage>
        <taxon>Bacteria</taxon>
        <taxon>Pseudomonadati</taxon>
        <taxon>Bacteroidota</taxon>
        <taxon>Flavobacteriia</taxon>
        <taxon>Flavobacteriales</taxon>
        <taxon>Flavobacteriaceae</taxon>
        <taxon>Winogradskyella</taxon>
    </lineage>
</organism>
<dbReference type="InterPro" id="IPR002765">
    <property type="entry name" value="UPF0145_YbjQ-like"/>
</dbReference>
<dbReference type="OrthoDB" id="9796448at2"/>